<proteinExistence type="predicted"/>
<dbReference type="RefSeq" id="WP_316657647.1">
    <property type="nucleotide sequence ID" value="NZ_CATYWO010000002.1"/>
</dbReference>
<reference evidence="1 2" key="1">
    <citation type="submission" date="2023-07" db="EMBL/GenBank/DDBJ databases">
        <authorList>
            <person name="Peeters C."/>
        </authorList>
    </citation>
    <scope>NUCLEOTIDE SEQUENCE [LARGE SCALE GENOMIC DNA]</scope>
    <source>
        <strain evidence="1 2">LMG 7141</strain>
    </source>
</reference>
<dbReference type="EMBL" id="CATYWO010000002">
    <property type="protein sequence ID" value="CAJ0789452.1"/>
    <property type="molecule type" value="Genomic_DNA"/>
</dbReference>
<sequence length="91" mass="9862">MRHPEPPASALSSPLPARPASVLPAAAETSRLVAQTIAFHIDRGDRRIEATYSARNGIVTVKYRGKTLSTYSPQGDYKAVARQLLSVMLTL</sequence>
<accession>A0ABM9JCF7</accession>
<keyword evidence="2" id="KW-1185">Reference proteome</keyword>
<dbReference type="Proteomes" id="UP001189616">
    <property type="component" value="Unassembled WGS sequence"/>
</dbReference>
<evidence type="ECO:0000313" key="1">
    <source>
        <dbReference type="EMBL" id="CAJ0789452.1"/>
    </source>
</evidence>
<protein>
    <submittedName>
        <fullName evidence="1">Uncharacterized protein</fullName>
    </submittedName>
</protein>
<name>A0ABM9JCF7_9RALS</name>
<evidence type="ECO:0000313" key="2">
    <source>
        <dbReference type="Proteomes" id="UP001189616"/>
    </source>
</evidence>
<organism evidence="1 2">
    <name type="scientific">Ralstonia condita</name>
    <dbReference type="NCBI Taxonomy" id="3058600"/>
    <lineage>
        <taxon>Bacteria</taxon>
        <taxon>Pseudomonadati</taxon>
        <taxon>Pseudomonadota</taxon>
        <taxon>Betaproteobacteria</taxon>
        <taxon>Burkholderiales</taxon>
        <taxon>Burkholderiaceae</taxon>
        <taxon>Ralstonia</taxon>
    </lineage>
</organism>
<comment type="caution">
    <text evidence="1">The sequence shown here is derived from an EMBL/GenBank/DDBJ whole genome shotgun (WGS) entry which is preliminary data.</text>
</comment>
<gene>
    <name evidence="1" type="ORF">LMG7141_02229</name>
</gene>